<accession>A0A1X7SNA3</accession>
<name>A0A1X7SNA3_AMPQE</name>
<reference evidence="3" key="1">
    <citation type="journal article" date="2010" name="Nature">
        <title>The Amphimedon queenslandica genome and the evolution of animal complexity.</title>
        <authorList>
            <person name="Srivastava M."/>
            <person name="Simakov O."/>
            <person name="Chapman J."/>
            <person name="Fahey B."/>
            <person name="Gauthier M.E."/>
            <person name="Mitros T."/>
            <person name="Richards G.S."/>
            <person name="Conaco C."/>
            <person name="Dacre M."/>
            <person name="Hellsten U."/>
            <person name="Larroux C."/>
            <person name="Putnam N.H."/>
            <person name="Stanke M."/>
            <person name="Adamska M."/>
            <person name="Darling A."/>
            <person name="Degnan S.M."/>
            <person name="Oakley T.H."/>
            <person name="Plachetzki D.C."/>
            <person name="Zhai Y."/>
            <person name="Adamski M."/>
            <person name="Calcino A."/>
            <person name="Cummins S.F."/>
            <person name="Goodstein D.M."/>
            <person name="Harris C."/>
            <person name="Jackson D.J."/>
            <person name="Leys S.P."/>
            <person name="Shu S."/>
            <person name="Woodcroft B.J."/>
            <person name="Vervoort M."/>
            <person name="Kosik K.S."/>
            <person name="Manning G."/>
            <person name="Degnan B.M."/>
            <person name="Rokhsar D.S."/>
        </authorList>
    </citation>
    <scope>NUCLEOTIDE SEQUENCE [LARGE SCALE GENOMIC DNA]</scope>
</reference>
<dbReference type="InParanoid" id="A0A1X7SNA3"/>
<protein>
    <submittedName>
        <fullName evidence="2">Uncharacterized protein</fullName>
    </submittedName>
</protein>
<evidence type="ECO:0000313" key="3">
    <source>
        <dbReference type="Proteomes" id="UP000007879"/>
    </source>
</evidence>
<dbReference type="EnsemblMetazoa" id="Aqu2.1.03572_001">
    <property type="protein sequence ID" value="Aqu2.1.03572_001"/>
    <property type="gene ID" value="Aqu2.1.03572"/>
</dbReference>
<dbReference type="KEGG" id="aqu:109592250"/>
<evidence type="ECO:0000256" key="1">
    <source>
        <dbReference type="SAM" id="MobiDB-lite"/>
    </source>
</evidence>
<feature type="region of interest" description="Disordered" evidence="1">
    <location>
        <begin position="222"/>
        <end position="242"/>
    </location>
</feature>
<dbReference type="EnsemblMetazoa" id="XM_020007748.1">
    <property type="protein sequence ID" value="XP_019863307.1"/>
    <property type="gene ID" value="LOC109592250"/>
</dbReference>
<proteinExistence type="predicted"/>
<evidence type="ECO:0000313" key="2">
    <source>
        <dbReference type="EnsemblMetazoa" id="Aqu2.1.03572_001"/>
    </source>
</evidence>
<sequence length="242" mass="26964">MAFQMDEKEMKAEAKTNEALAILMCMDNLQNGLSASIVSIAGDCYAQEMIDEDTYDSMFGGKWESENGRAQLLVRYIEKRLKEKDARNVETAIKIFAEVIRKEASFEHLAKLVDNCKTAQDFRKISKKIFTGITASLTTIASGAVAKGLISYSEYVVCTQGDASEEATRTWFVLQQILQGAAKNPDVLYDFMKILEHKGKPISNQCDGIRMALSQLSINTGLEDTNCRDDPEGEDEKMKTSP</sequence>
<gene>
    <name evidence="2" type="primary">109592250</name>
</gene>
<keyword evidence="3" id="KW-1185">Reference proteome</keyword>
<feature type="compositionally biased region" description="Basic and acidic residues" evidence="1">
    <location>
        <begin position="225"/>
        <end position="242"/>
    </location>
</feature>
<reference evidence="2" key="2">
    <citation type="submission" date="2017-05" db="UniProtKB">
        <authorList>
            <consortium name="EnsemblMetazoa"/>
        </authorList>
    </citation>
    <scope>IDENTIFICATION</scope>
</reference>
<dbReference type="Proteomes" id="UP000007879">
    <property type="component" value="Unassembled WGS sequence"/>
</dbReference>
<dbReference type="AlphaFoldDB" id="A0A1X7SNA3"/>
<organism evidence="2">
    <name type="scientific">Amphimedon queenslandica</name>
    <name type="common">Sponge</name>
    <dbReference type="NCBI Taxonomy" id="400682"/>
    <lineage>
        <taxon>Eukaryota</taxon>
        <taxon>Metazoa</taxon>
        <taxon>Porifera</taxon>
        <taxon>Demospongiae</taxon>
        <taxon>Heteroscleromorpha</taxon>
        <taxon>Haplosclerida</taxon>
        <taxon>Niphatidae</taxon>
        <taxon>Amphimedon</taxon>
    </lineage>
</organism>